<organism evidence="7 8">
    <name type="scientific">Limnobacter humi</name>
    <dbReference type="NCBI Taxonomy" id="1778671"/>
    <lineage>
        <taxon>Bacteria</taxon>
        <taxon>Pseudomonadati</taxon>
        <taxon>Pseudomonadota</taxon>
        <taxon>Betaproteobacteria</taxon>
        <taxon>Burkholderiales</taxon>
        <taxon>Burkholderiaceae</taxon>
        <taxon>Limnobacter</taxon>
    </lineage>
</organism>
<evidence type="ECO:0000256" key="4">
    <source>
        <dbReference type="RuleBase" id="RU003719"/>
    </source>
</evidence>
<comment type="caution">
    <text evidence="7">The sequence shown here is derived from an EMBL/GenBank/DDBJ whole genome shotgun (WGS) entry which is preliminary data.</text>
</comment>
<evidence type="ECO:0000259" key="6">
    <source>
        <dbReference type="Pfam" id="PF02826"/>
    </source>
</evidence>
<dbReference type="PANTHER" id="PTHR43761">
    <property type="entry name" value="D-ISOMER SPECIFIC 2-HYDROXYACID DEHYDROGENASE FAMILY PROTEIN (AFU_ORTHOLOGUE AFUA_1G13630)"/>
    <property type="match status" value="1"/>
</dbReference>
<dbReference type="Proteomes" id="UP001204142">
    <property type="component" value="Unassembled WGS sequence"/>
</dbReference>
<evidence type="ECO:0000256" key="3">
    <source>
        <dbReference type="ARBA" id="ARBA00023027"/>
    </source>
</evidence>
<dbReference type="InterPro" id="IPR050418">
    <property type="entry name" value="D-iso_2-hydroxyacid_DH_PdxB"/>
</dbReference>
<evidence type="ECO:0000313" key="8">
    <source>
        <dbReference type="Proteomes" id="UP001204142"/>
    </source>
</evidence>
<evidence type="ECO:0000256" key="1">
    <source>
        <dbReference type="ARBA" id="ARBA00005854"/>
    </source>
</evidence>
<keyword evidence="2 4" id="KW-0560">Oxidoreductase</keyword>
<dbReference type="InterPro" id="IPR029753">
    <property type="entry name" value="D-isomer_DH_CS"/>
</dbReference>
<dbReference type="PROSITE" id="PS00670">
    <property type="entry name" value="D_2_HYDROXYACID_DH_2"/>
    <property type="match status" value="1"/>
</dbReference>
<dbReference type="InterPro" id="IPR036291">
    <property type="entry name" value="NAD(P)-bd_dom_sf"/>
</dbReference>
<dbReference type="EMBL" id="JANIGO010000001">
    <property type="protein sequence ID" value="MCQ8895156.1"/>
    <property type="molecule type" value="Genomic_DNA"/>
</dbReference>
<keyword evidence="8" id="KW-1185">Reference proteome</keyword>
<sequence>MNIVWLEKDSMRVPLPRPEQPHQWVEYADTAPHAVLDRVREADILLINKVKVDDAVMAAAPRLKMIQLMATGMDNVDAKAAAARGITVRNVLNYGPESVAEHVLACILQLTRRVPEWQSLVNAGDWSKSKFFCMHNFPMRSLKVMTLGILGNGAIGDHVAQFAKAFGMTVVKVERRGVEQVRPGYVGFDEALATCDVISLHCPLNEQTRGLMGEAEFARMKPGAILVNTARGALVQFEPLKRALDSGHLGGAALDVLEVEPPPANHPMLTWQHPRCIVTPHIAWATEQAQRNLASIAMRQVSEFMAGLPR</sequence>
<dbReference type="SUPFAM" id="SSF52283">
    <property type="entry name" value="Formate/glycerate dehydrogenase catalytic domain-like"/>
    <property type="match status" value="1"/>
</dbReference>
<accession>A0ABT1WCB2</accession>
<dbReference type="InterPro" id="IPR006139">
    <property type="entry name" value="D-isomer_2_OHA_DH_cat_dom"/>
</dbReference>
<proteinExistence type="inferred from homology"/>
<feature type="domain" description="D-isomer specific 2-hydroxyacid dehydrogenase NAD-binding" evidence="6">
    <location>
        <begin position="105"/>
        <end position="283"/>
    </location>
</feature>
<dbReference type="Pfam" id="PF02826">
    <property type="entry name" value="2-Hacid_dh_C"/>
    <property type="match status" value="1"/>
</dbReference>
<evidence type="ECO:0000256" key="2">
    <source>
        <dbReference type="ARBA" id="ARBA00023002"/>
    </source>
</evidence>
<protein>
    <submittedName>
        <fullName evidence="7">D-2-hydroxyacid dehydrogenase</fullName>
    </submittedName>
</protein>
<name>A0ABT1WCB2_9BURK</name>
<dbReference type="RefSeq" id="WP_256762830.1">
    <property type="nucleotide sequence ID" value="NZ_JANIGO010000001.1"/>
</dbReference>
<dbReference type="Pfam" id="PF00389">
    <property type="entry name" value="2-Hacid_dh"/>
    <property type="match status" value="1"/>
</dbReference>
<dbReference type="InterPro" id="IPR006140">
    <property type="entry name" value="D-isomer_DH_NAD-bd"/>
</dbReference>
<comment type="similarity">
    <text evidence="1 4">Belongs to the D-isomer specific 2-hydroxyacid dehydrogenase family.</text>
</comment>
<dbReference type="PANTHER" id="PTHR43761:SF1">
    <property type="entry name" value="D-ISOMER SPECIFIC 2-HYDROXYACID DEHYDROGENASE CATALYTIC DOMAIN-CONTAINING PROTEIN-RELATED"/>
    <property type="match status" value="1"/>
</dbReference>
<feature type="domain" description="D-isomer specific 2-hydroxyacid dehydrogenase catalytic" evidence="5">
    <location>
        <begin position="25"/>
        <end position="307"/>
    </location>
</feature>
<gene>
    <name evidence="7" type="ORF">NQT62_01730</name>
</gene>
<keyword evidence="3" id="KW-0520">NAD</keyword>
<dbReference type="Gene3D" id="3.40.50.720">
    <property type="entry name" value="NAD(P)-binding Rossmann-like Domain"/>
    <property type="match status" value="2"/>
</dbReference>
<reference evidence="7 8" key="1">
    <citation type="submission" date="2022-07" db="EMBL/GenBank/DDBJ databases">
        <authorList>
            <person name="Xamxidin M."/>
            <person name="Wu M."/>
        </authorList>
    </citation>
    <scope>NUCLEOTIDE SEQUENCE [LARGE SCALE GENOMIC DNA]</scope>
    <source>
        <strain evidence="7 8">NBRC 111650</strain>
    </source>
</reference>
<dbReference type="CDD" id="cd12162">
    <property type="entry name" value="2-Hacid_dh_4"/>
    <property type="match status" value="1"/>
</dbReference>
<evidence type="ECO:0000259" key="5">
    <source>
        <dbReference type="Pfam" id="PF00389"/>
    </source>
</evidence>
<evidence type="ECO:0000313" key="7">
    <source>
        <dbReference type="EMBL" id="MCQ8895156.1"/>
    </source>
</evidence>
<dbReference type="SUPFAM" id="SSF51735">
    <property type="entry name" value="NAD(P)-binding Rossmann-fold domains"/>
    <property type="match status" value="1"/>
</dbReference>